<keyword evidence="2" id="KW-1185">Reference proteome</keyword>
<accession>A0A5B7D9L1</accession>
<dbReference type="EMBL" id="VSRR010000628">
    <property type="protein sequence ID" value="MPC17883.1"/>
    <property type="molecule type" value="Genomic_DNA"/>
</dbReference>
<organism evidence="1 2">
    <name type="scientific">Portunus trituberculatus</name>
    <name type="common">Swimming crab</name>
    <name type="synonym">Neptunus trituberculatus</name>
    <dbReference type="NCBI Taxonomy" id="210409"/>
    <lineage>
        <taxon>Eukaryota</taxon>
        <taxon>Metazoa</taxon>
        <taxon>Ecdysozoa</taxon>
        <taxon>Arthropoda</taxon>
        <taxon>Crustacea</taxon>
        <taxon>Multicrustacea</taxon>
        <taxon>Malacostraca</taxon>
        <taxon>Eumalacostraca</taxon>
        <taxon>Eucarida</taxon>
        <taxon>Decapoda</taxon>
        <taxon>Pleocyemata</taxon>
        <taxon>Brachyura</taxon>
        <taxon>Eubrachyura</taxon>
        <taxon>Portunoidea</taxon>
        <taxon>Portunidae</taxon>
        <taxon>Portuninae</taxon>
        <taxon>Portunus</taxon>
    </lineage>
</organism>
<reference evidence="1 2" key="1">
    <citation type="submission" date="2019-05" db="EMBL/GenBank/DDBJ databases">
        <title>Another draft genome of Portunus trituberculatus and its Hox gene families provides insights of decapod evolution.</title>
        <authorList>
            <person name="Jeong J.-H."/>
            <person name="Song I."/>
            <person name="Kim S."/>
            <person name="Choi T."/>
            <person name="Kim D."/>
            <person name="Ryu S."/>
            <person name="Kim W."/>
        </authorList>
    </citation>
    <scope>NUCLEOTIDE SEQUENCE [LARGE SCALE GENOMIC DNA]</scope>
    <source>
        <tissue evidence="1">Muscle</tissue>
    </source>
</reference>
<comment type="caution">
    <text evidence="1">The sequence shown here is derived from an EMBL/GenBank/DDBJ whole genome shotgun (WGS) entry which is preliminary data.</text>
</comment>
<dbReference type="OrthoDB" id="6366117at2759"/>
<gene>
    <name evidence="1" type="ORF">E2C01_010752</name>
</gene>
<evidence type="ECO:0000313" key="2">
    <source>
        <dbReference type="Proteomes" id="UP000324222"/>
    </source>
</evidence>
<dbReference type="AlphaFoldDB" id="A0A5B7D9L1"/>
<sequence>MTYVQNLNTLPGCIRVAVQPLPGHEVRDVSHIQNIALHTLTQEERCIRHLKEIKGAWLIQHPFAECVYPARPSPSCLGHTSAPHCHTLICLACVALLSCASRRNQADVGGELNYVELSLPPDNLPGGGYSDEDPCVYPSLGHRRSLCLNPPPPAPEDASDAAENIYATLGLRRGVGGGGGMRGMAGFTHHASNPNLYATLNYRRGVTTTTLNPSLYATLPHRRDVAGTAASSTSFASSISVNNINNTSPPGFRDLRRSFVGPLIRRPSESAV</sequence>
<name>A0A5B7D9L1_PORTR</name>
<proteinExistence type="predicted"/>
<evidence type="ECO:0000313" key="1">
    <source>
        <dbReference type="EMBL" id="MPC17883.1"/>
    </source>
</evidence>
<protein>
    <submittedName>
        <fullName evidence="1">Uncharacterized protein</fullName>
    </submittedName>
</protein>
<dbReference type="Proteomes" id="UP000324222">
    <property type="component" value="Unassembled WGS sequence"/>
</dbReference>